<feature type="compositionally biased region" description="Acidic residues" evidence="1">
    <location>
        <begin position="121"/>
        <end position="146"/>
    </location>
</feature>
<sequence>MLVTDKPEDIPTTNALDNVEDPDANLEIKPAYLALGTTPAAVVNPPAVGDIEYFMVRTRCTGEHGPLLRSDGEVRYRRDLQIQAIWKPGDPEPEIEKTQAQKDAESAAEAAANQPTLFDGQDPDADDEGVDGEGSDDESDAEVEEHEVDRPGFSDAE</sequence>
<organism evidence="2 3">
    <name type="scientific">Mycolicibacterium fluoranthenivorans</name>
    <dbReference type="NCBI Taxonomy" id="258505"/>
    <lineage>
        <taxon>Bacteria</taxon>
        <taxon>Bacillati</taxon>
        <taxon>Actinomycetota</taxon>
        <taxon>Actinomycetes</taxon>
        <taxon>Mycobacteriales</taxon>
        <taxon>Mycobacteriaceae</taxon>
        <taxon>Mycolicibacterium</taxon>
    </lineage>
</organism>
<dbReference type="AlphaFoldDB" id="A0A7X5U458"/>
<comment type="caution">
    <text evidence="2">The sequence shown here is derived from an EMBL/GenBank/DDBJ whole genome shotgun (WGS) entry which is preliminary data.</text>
</comment>
<dbReference type="EMBL" id="JAANOW010000003">
    <property type="protein sequence ID" value="NIH98088.1"/>
    <property type="molecule type" value="Genomic_DNA"/>
</dbReference>
<name>A0A7X5U458_9MYCO</name>
<evidence type="ECO:0000313" key="3">
    <source>
        <dbReference type="Proteomes" id="UP000547444"/>
    </source>
</evidence>
<dbReference type="Proteomes" id="UP000547444">
    <property type="component" value="Unassembled WGS sequence"/>
</dbReference>
<proteinExistence type="predicted"/>
<dbReference type="RefSeq" id="WP_167163433.1">
    <property type="nucleotide sequence ID" value="NZ_JAANOW010000003.1"/>
</dbReference>
<feature type="compositionally biased region" description="Basic and acidic residues" evidence="1">
    <location>
        <begin position="94"/>
        <end position="105"/>
    </location>
</feature>
<protein>
    <submittedName>
        <fullName evidence="2">Uncharacterized protein</fullName>
    </submittedName>
</protein>
<gene>
    <name evidence="2" type="ORF">FHU31_005094</name>
</gene>
<feature type="compositionally biased region" description="Basic and acidic residues" evidence="1">
    <location>
        <begin position="147"/>
        <end position="157"/>
    </location>
</feature>
<evidence type="ECO:0000313" key="2">
    <source>
        <dbReference type="EMBL" id="NIH98088.1"/>
    </source>
</evidence>
<reference evidence="2 3" key="1">
    <citation type="submission" date="2020-03" db="EMBL/GenBank/DDBJ databases">
        <title>Sequencing the genomes of 1000 actinobacteria strains.</title>
        <authorList>
            <person name="Klenk H.-P."/>
        </authorList>
    </citation>
    <scope>NUCLEOTIDE SEQUENCE [LARGE SCALE GENOMIC DNA]</scope>
    <source>
        <strain evidence="2 3">DSM 44556</strain>
    </source>
</reference>
<evidence type="ECO:0000256" key="1">
    <source>
        <dbReference type="SAM" id="MobiDB-lite"/>
    </source>
</evidence>
<feature type="region of interest" description="Disordered" evidence="1">
    <location>
        <begin position="84"/>
        <end position="157"/>
    </location>
</feature>
<keyword evidence="3" id="KW-1185">Reference proteome</keyword>
<accession>A0A7X5U458</accession>